<comment type="subcellular location">
    <subcellularLocation>
        <location evidence="1">Mitochondrion</location>
    </subcellularLocation>
</comment>
<dbReference type="AlphaFoldDB" id="A0A813ZCS9"/>
<comment type="caution">
    <text evidence="15">The sequence shown here is derived from an EMBL/GenBank/DDBJ whole genome shotgun (WGS) entry which is preliminary data.</text>
</comment>
<name>A0A813ZCS9_9BILA</name>
<keyword evidence="11" id="KW-0496">Mitochondrion</keyword>
<keyword evidence="7" id="KW-0276">Fatty acid metabolism</keyword>
<evidence type="ECO:0000256" key="1">
    <source>
        <dbReference type="ARBA" id="ARBA00004173"/>
    </source>
</evidence>
<evidence type="ECO:0000259" key="14">
    <source>
        <dbReference type="PROSITE" id="PS50075"/>
    </source>
</evidence>
<evidence type="ECO:0000256" key="7">
    <source>
        <dbReference type="ARBA" id="ARBA00022832"/>
    </source>
</evidence>
<comment type="similarity">
    <text evidence="2">Belongs to the acyl carrier protein (ACP) family.</text>
</comment>
<evidence type="ECO:0000256" key="2">
    <source>
        <dbReference type="ARBA" id="ARBA00010930"/>
    </source>
</evidence>
<evidence type="ECO:0000256" key="8">
    <source>
        <dbReference type="ARBA" id="ARBA00022946"/>
    </source>
</evidence>
<dbReference type="Pfam" id="PF00550">
    <property type="entry name" value="PP-binding"/>
    <property type="match status" value="1"/>
</dbReference>
<proteinExistence type="inferred from homology"/>
<organism evidence="15 16">
    <name type="scientific">Adineta steineri</name>
    <dbReference type="NCBI Taxonomy" id="433720"/>
    <lineage>
        <taxon>Eukaryota</taxon>
        <taxon>Metazoa</taxon>
        <taxon>Spiralia</taxon>
        <taxon>Gnathifera</taxon>
        <taxon>Rotifera</taxon>
        <taxon>Eurotatoria</taxon>
        <taxon>Bdelloidea</taxon>
        <taxon>Adinetida</taxon>
        <taxon>Adinetidae</taxon>
        <taxon>Adineta</taxon>
    </lineage>
</organism>
<evidence type="ECO:0000256" key="5">
    <source>
        <dbReference type="ARBA" id="ARBA00022516"/>
    </source>
</evidence>
<dbReference type="EMBL" id="CAJNOG010000076">
    <property type="protein sequence ID" value="CAF0898304.1"/>
    <property type="molecule type" value="Genomic_DNA"/>
</dbReference>
<gene>
    <name evidence="15" type="ORF">JYZ213_LOCUS10408</name>
</gene>
<dbReference type="PANTHER" id="PTHR20863">
    <property type="entry name" value="ACYL CARRIER PROTEIN"/>
    <property type="match status" value="1"/>
</dbReference>
<dbReference type="PANTHER" id="PTHR20863:SF28">
    <property type="entry name" value="ACYL CARRIER PROTEIN, MITOCHONDRIAL"/>
    <property type="match status" value="1"/>
</dbReference>
<protein>
    <recommendedName>
        <fullName evidence="13">Acyl carrier protein</fullName>
    </recommendedName>
</protein>
<evidence type="ECO:0000313" key="15">
    <source>
        <dbReference type="EMBL" id="CAF0898304.1"/>
    </source>
</evidence>
<keyword evidence="10" id="KW-0443">Lipid metabolism</keyword>
<dbReference type="GO" id="GO:0000035">
    <property type="term" value="F:acyl binding"/>
    <property type="evidence" value="ECO:0007669"/>
    <property type="project" value="TreeGrafter"/>
</dbReference>
<keyword evidence="12 13" id="KW-0275">Fatty acid biosynthesis</keyword>
<evidence type="ECO:0000256" key="12">
    <source>
        <dbReference type="ARBA" id="ARBA00023160"/>
    </source>
</evidence>
<dbReference type="Gene3D" id="1.10.1200.10">
    <property type="entry name" value="ACP-like"/>
    <property type="match status" value="1"/>
</dbReference>
<comment type="function">
    <text evidence="13">Carrier of the growing fatty acid chain in fatty acid biosynthesis.</text>
</comment>
<dbReference type="SUPFAM" id="SSF47336">
    <property type="entry name" value="ACP-like"/>
    <property type="match status" value="1"/>
</dbReference>
<dbReference type="GO" id="GO:0005739">
    <property type="term" value="C:mitochondrion"/>
    <property type="evidence" value="ECO:0007669"/>
    <property type="project" value="UniProtKB-SubCell"/>
</dbReference>
<dbReference type="InterPro" id="IPR003231">
    <property type="entry name" value="ACP"/>
</dbReference>
<dbReference type="InterPro" id="IPR036736">
    <property type="entry name" value="ACP-like_sf"/>
</dbReference>
<dbReference type="InterPro" id="IPR009081">
    <property type="entry name" value="PP-bd_ACP"/>
</dbReference>
<feature type="domain" description="Carrier" evidence="14">
    <location>
        <begin position="74"/>
        <end position="152"/>
    </location>
</feature>
<evidence type="ECO:0000313" key="16">
    <source>
        <dbReference type="Proteomes" id="UP000663845"/>
    </source>
</evidence>
<keyword evidence="3" id="KW-0813">Transport</keyword>
<evidence type="ECO:0000256" key="4">
    <source>
        <dbReference type="ARBA" id="ARBA00022450"/>
    </source>
</evidence>
<reference evidence="15" key="1">
    <citation type="submission" date="2021-02" db="EMBL/GenBank/DDBJ databases">
        <authorList>
            <person name="Nowell W R."/>
        </authorList>
    </citation>
    <scope>NUCLEOTIDE SEQUENCE</scope>
</reference>
<evidence type="ECO:0000256" key="13">
    <source>
        <dbReference type="RuleBase" id="RU000722"/>
    </source>
</evidence>
<keyword evidence="5 13" id="KW-0444">Lipid biosynthesis</keyword>
<dbReference type="GO" id="GO:0000036">
    <property type="term" value="F:acyl carrier activity"/>
    <property type="evidence" value="ECO:0007669"/>
    <property type="project" value="TreeGrafter"/>
</dbReference>
<keyword evidence="4 13" id="KW-0596">Phosphopantetheine</keyword>
<sequence>MLKTILRHGCRLRPAMNMRLSTPLYNRLHTLSSGNTNRNGQIWPYVFVSRRTTILDQHVKDAGQMRTPPPMTPADIESRVLRICNEYDKIQEANKNKISLATHFMNDLGLDSLDHVEIIVALENEFGFEIPDADYDKLYTIQSVVDYLVRKMNITEHAKPVVSSASDPLVKKEAKLYRRIVPIDINTQFQFCPNYWSSRLALYTYSTETTPTTLINYNINSLSPSGSNKIQSQTIPLHQQLTGSYLYLMNVHTWSISKNQNIIIDDTFRLLSISYTPDSVYLILTFVDNLCHCGQTLPISYFDIYQSNTLQRLHRIHTQLVSHICPWHMCRNILTPIYSVSSSRMAFCTTKNNGGRELQISVIVLPNELNLKSICRRMIIHYLNEFNGKIEDITSELPYRLSQYIQYRPEYQ</sequence>
<keyword evidence="6" id="KW-0597">Phosphoprotein</keyword>
<evidence type="ECO:0000256" key="9">
    <source>
        <dbReference type="ARBA" id="ARBA00022982"/>
    </source>
</evidence>
<evidence type="ECO:0000256" key="10">
    <source>
        <dbReference type="ARBA" id="ARBA00023098"/>
    </source>
</evidence>
<evidence type="ECO:0000256" key="6">
    <source>
        <dbReference type="ARBA" id="ARBA00022553"/>
    </source>
</evidence>
<evidence type="ECO:0000256" key="11">
    <source>
        <dbReference type="ARBA" id="ARBA00023128"/>
    </source>
</evidence>
<dbReference type="PROSITE" id="PS50075">
    <property type="entry name" value="CARRIER"/>
    <property type="match status" value="1"/>
</dbReference>
<accession>A0A813ZCS9</accession>
<evidence type="ECO:0000256" key="3">
    <source>
        <dbReference type="ARBA" id="ARBA00022448"/>
    </source>
</evidence>
<keyword evidence="8" id="KW-0809">Transit peptide</keyword>
<keyword evidence="9" id="KW-0249">Electron transport</keyword>
<dbReference type="Proteomes" id="UP000663845">
    <property type="component" value="Unassembled WGS sequence"/>
</dbReference>
<dbReference type="HAMAP" id="MF_01217">
    <property type="entry name" value="Acyl_carrier"/>
    <property type="match status" value="1"/>
</dbReference>